<dbReference type="GO" id="GO:0006281">
    <property type="term" value="P:DNA repair"/>
    <property type="evidence" value="ECO:0007669"/>
    <property type="project" value="TreeGrafter"/>
</dbReference>
<dbReference type="KEGG" id="pyc:TQ32_08040"/>
<dbReference type="SFLD" id="SFLDG01129">
    <property type="entry name" value="C1.5:_HAD__Beta-PGM__Phosphata"/>
    <property type="match status" value="1"/>
</dbReference>
<dbReference type="AlphaFoldDB" id="A0A127BB11"/>
<dbReference type="Gene3D" id="3.40.50.1000">
    <property type="entry name" value="HAD superfamily/HAD-like"/>
    <property type="match status" value="1"/>
</dbReference>
<dbReference type="Pfam" id="PF13419">
    <property type="entry name" value="HAD_2"/>
    <property type="match status" value="1"/>
</dbReference>
<evidence type="ECO:0000256" key="1">
    <source>
        <dbReference type="ARBA" id="ARBA00007958"/>
    </source>
</evidence>
<dbReference type="Gene3D" id="1.10.150.240">
    <property type="entry name" value="Putative phosphatase, domain 2"/>
    <property type="match status" value="1"/>
</dbReference>
<reference evidence="3" key="1">
    <citation type="submission" date="2015-02" db="EMBL/GenBank/DDBJ databases">
        <title>Pyrococcus kukulkanii sp. nov., a novel hyperthermophilic archaeon isolated from a deep-sea hydrothermal vent at the Guaymas Basin.</title>
        <authorList>
            <person name="Oger P.M."/>
            <person name="Callac N."/>
            <person name="Jebbar M."/>
            <person name="Godfroy A."/>
        </authorList>
    </citation>
    <scope>NUCLEOTIDE SEQUENCE [LARGE SCALE GENOMIC DNA]</scope>
    <source>
        <strain evidence="3">NCB100</strain>
    </source>
</reference>
<sequence>MIKAIIFDVDETLVYYEGYSLREWYESIAIPAMKELGILIDWETFRKMAKGELPRSYVENFGIDHVEFWKAMDRANRRYREKLLKEGKIHAYPDVDVIKKLKAKGIKLAAVSNASQDNTELVLRAFGLLNYFDVVLGKDYSYLDGVKPNPYLLEKATNILGVKKEETLLVGDSELDVKAGKNAGIKVVQIVRDKRVEGADYYITNLNELLDLIERDS</sequence>
<dbReference type="NCBIfam" id="TIGR01509">
    <property type="entry name" value="HAD-SF-IA-v3"/>
    <property type="match status" value="1"/>
</dbReference>
<dbReference type="OrthoDB" id="115864at2157"/>
<reference evidence="2 3" key="2">
    <citation type="journal article" date="2016" name="Int. J. Syst. Evol. Microbiol.">
        <title>Pyrococcus kukulkanii sp. nov., a hyperthermophilic, piezophilic archaeon isolated from a deep-sea hydrothermal vent.</title>
        <authorList>
            <person name="Callac N."/>
            <person name="Oger P."/>
            <person name="Lesongeur F."/>
            <person name="Rattray J.E."/>
            <person name="Vannier P."/>
            <person name="Michoud G."/>
            <person name="Beauverger M."/>
            <person name="Gayet N."/>
            <person name="Rouxel O."/>
            <person name="Jebbar M."/>
            <person name="Godfroy A."/>
        </authorList>
    </citation>
    <scope>NUCLEOTIDE SEQUENCE [LARGE SCALE GENOMIC DNA]</scope>
    <source>
        <strain evidence="2 3">NCB100</strain>
    </source>
</reference>
<dbReference type="NCBIfam" id="TIGR01549">
    <property type="entry name" value="HAD-SF-IA-v1"/>
    <property type="match status" value="1"/>
</dbReference>
<dbReference type="InterPro" id="IPR041492">
    <property type="entry name" value="HAD_2"/>
</dbReference>
<dbReference type="SFLD" id="SFLDS00003">
    <property type="entry name" value="Haloacid_Dehalogenase"/>
    <property type="match status" value="1"/>
</dbReference>
<evidence type="ECO:0000313" key="3">
    <source>
        <dbReference type="Proteomes" id="UP000070587"/>
    </source>
</evidence>
<dbReference type="PANTHER" id="PTHR43434">
    <property type="entry name" value="PHOSPHOGLYCOLATE PHOSPHATASE"/>
    <property type="match status" value="1"/>
</dbReference>
<protein>
    <submittedName>
        <fullName evidence="2">2-haloalkanoic acid dehalogenase</fullName>
    </submittedName>
</protein>
<evidence type="ECO:0000313" key="2">
    <source>
        <dbReference type="EMBL" id="AMM54437.1"/>
    </source>
</evidence>
<dbReference type="RefSeq" id="WP_068323298.1">
    <property type="nucleotide sequence ID" value="NZ_CP010835.1"/>
</dbReference>
<dbReference type="Proteomes" id="UP000070587">
    <property type="component" value="Chromosome"/>
</dbReference>
<name>A0A127BB11_9EURY</name>
<organism evidence="2 3">
    <name type="scientific">Pyrococcus kukulkanii</name>
    <dbReference type="NCBI Taxonomy" id="1609559"/>
    <lineage>
        <taxon>Archaea</taxon>
        <taxon>Methanobacteriati</taxon>
        <taxon>Methanobacteriota</taxon>
        <taxon>Thermococci</taxon>
        <taxon>Thermococcales</taxon>
        <taxon>Thermococcaceae</taxon>
        <taxon>Pyrococcus</taxon>
    </lineage>
</organism>
<gene>
    <name evidence="2" type="ORF">TQ32_08040</name>
</gene>
<dbReference type="GO" id="GO:0008967">
    <property type="term" value="F:phosphoglycolate phosphatase activity"/>
    <property type="evidence" value="ECO:0007669"/>
    <property type="project" value="TreeGrafter"/>
</dbReference>
<dbReference type="GeneID" id="28491779"/>
<dbReference type="SFLD" id="SFLDG01135">
    <property type="entry name" value="C1.5.6:_HAD__Beta-PGM__Phospha"/>
    <property type="match status" value="1"/>
</dbReference>
<dbReference type="InterPro" id="IPR006439">
    <property type="entry name" value="HAD-SF_hydro_IA"/>
</dbReference>
<dbReference type="InterPro" id="IPR023198">
    <property type="entry name" value="PGP-like_dom2"/>
</dbReference>
<accession>A0A127BB11</accession>
<dbReference type="PATRIC" id="fig|1609559.3.peg.1679"/>
<dbReference type="InterPro" id="IPR050155">
    <property type="entry name" value="HAD-like_hydrolase_sf"/>
</dbReference>
<dbReference type="PANTHER" id="PTHR43434:SF1">
    <property type="entry name" value="PHOSPHOGLYCOLATE PHOSPHATASE"/>
    <property type="match status" value="1"/>
</dbReference>
<dbReference type="InterPro" id="IPR023214">
    <property type="entry name" value="HAD_sf"/>
</dbReference>
<dbReference type="STRING" id="1609559.TQ32_08040"/>
<dbReference type="InterPro" id="IPR036412">
    <property type="entry name" value="HAD-like_sf"/>
</dbReference>
<dbReference type="SUPFAM" id="SSF56784">
    <property type="entry name" value="HAD-like"/>
    <property type="match status" value="1"/>
</dbReference>
<dbReference type="EMBL" id="CP010835">
    <property type="protein sequence ID" value="AMM54437.1"/>
    <property type="molecule type" value="Genomic_DNA"/>
</dbReference>
<dbReference type="PRINTS" id="PR00413">
    <property type="entry name" value="HADHALOGNASE"/>
</dbReference>
<comment type="similarity">
    <text evidence="1">Belongs to the HAD-like hydrolase superfamily.</text>
</comment>
<proteinExistence type="inferred from homology"/>